<feature type="region of interest" description="Disordered" evidence="2">
    <location>
        <begin position="75"/>
        <end position="108"/>
    </location>
</feature>
<proteinExistence type="predicted"/>
<sequence>MRFNGVYRLDTDGSVHLPDDGLCFPNGIALSPDERTLLRGQLRPGTAGVDRVCAPRARRGRRQARLRRCLRPRRRRRSRLPDGMAVAPDGRVLATGPGGARVSAPDGRRLGRIETDDAVFNCAFGDDGRTLCMTSHTLLARMRVWARGLGFAP</sequence>
<dbReference type="InterPro" id="IPR051262">
    <property type="entry name" value="SMP-30/CGR1_Lactonase"/>
</dbReference>
<dbReference type="SUPFAM" id="SSF63829">
    <property type="entry name" value="Calcium-dependent phosphotriesterase"/>
    <property type="match status" value="1"/>
</dbReference>
<dbReference type="PANTHER" id="PTHR47572">
    <property type="entry name" value="LIPOPROTEIN-RELATED"/>
    <property type="match status" value="1"/>
</dbReference>
<dbReference type="InterPro" id="IPR011042">
    <property type="entry name" value="6-blade_b-propeller_TolB-like"/>
</dbReference>
<protein>
    <recommendedName>
        <fullName evidence="3">SMP-30/Gluconolactonase/LRE-like region domain-containing protein</fullName>
    </recommendedName>
</protein>
<evidence type="ECO:0000313" key="5">
    <source>
        <dbReference type="Proteomes" id="UP000239898"/>
    </source>
</evidence>
<dbReference type="Proteomes" id="UP000239898">
    <property type="component" value="Unassembled WGS sequence"/>
</dbReference>
<reference evidence="4 5" key="1">
    <citation type="submission" date="2016-08" db="EMBL/GenBank/DDBJ databases">
        <title>Evolution of the type three secretion system and type three effector repertoires in Xanthomonas.</title>
        <authorList>
            <person name="Merda D."/>
            <person name="Briand M."/>
            <person name="Bosis E."/>
            <person name="Rousseau C."/>
            <person name="Portier P."/>
            <person name="Jacques M.-A."/>
            <person name="Fischer-Le Saux M."/>
        </authorList>
    </citation>
    <scope>NUCLEOTIDE SEQUENCE [LARGE SCALE GENOMIC DNA]</scope>
    <source>
        <strain evidence="4 5">CFBP 4691</strain>
    </source>
</reference>
<dbReference type="PANTHER" id="PTHR47572:SF4">
    <property type="entry name" value="LACTONASE DRP35"/>
    <property type="match status" value="1"/>
</dbReference>
<keyword evidence="5" id="KW-1185">Reference proteome</keyword>
<evidence type="ECO:0000259" key="3">
    <source>
        <dbReference type="Pfam" id="PF08450"/>
    </source>
</evidence>
<evidence type="ECO:0000256" key="2">
    <source>
        <dbReference type="SAM" id="MobiDB-lite"/>
    </source>
</evidence>
<dbReference type="EMBL" id="MIGX01000021">
    <property type="protein sequence ID" value="PPT91694.1"/>
    <property type="molecule type" value="Genomic_DNA"/>
</dbReference>
<dbReference type="Gene3D" id="2.120.10.30">
    <property type="entry name" value="TolB, C-terminal domain"/>
    <property type="match status" value="1"/>
</dbReference>
<evidence type="ECO:0000256" key="1">
    <source>
        <dbReference type="ARBA" id="ARBA00022801"/>
    </source>
</evidence>
<evidence type="ECO:0000313" key="4">
    <source>
        <dbReference type="EMBL" id="PPT91694.1"/>
    </source>
</evidence>
<dbReference type="OrthoDB" id="241638at2"/>
<comment type="caution">
    <text evidence="4">The sequence shown here is derived from an EMBL/GenBank/DDBJ whole genome shotgun (WGS) entry which is preliminary data.</text>
</comment>
<keyword evidence="1" id="KW-0378">Hydrolase</keyword>
<name>A0A2S6ZHD9_9XANT</name>
<dbReference type="RefSeq" id="WP_128419681.1">
    <property type="nucleotide sequence ID" value="NZ_CP049017.1"/>
</dbReference>
<dbReference type="GO" id="GO:0016787">
    <property type="term" value="F:hydrolase activity"/>
    <property type="evidence" value="ECO:0007669"/>
    <property type="project" value="UniProtKB-KW"/>
</dbReference>
<gene>
    <name evidence="4" type="ORF">XthCFBP4691_06575</name>
</gene>
<dbReference type="InterPro" id="IPR013658">
    <property type="entry name" value="SGL"/>
</dbReference>
<accession>A0A2S6ZHD9</accession>
<dbReference type="AlphaFoldDB" id="A0A2S6ZHD9"/>
<feature type="domain" description="SMP-30/Gluconolactonase/LRE-like region" evidence="3">
    <location>
        <begin position="5"/>
        <end position="136"/>
    </location>
</feature>
<organism evidence="4 5">
    <name type="scientific">Xanthomonas theicola</name>
    <dbReference type="NCBI Taxonomy" id="56464"/>
    <lineage>
        <taxon>Bacteria</taxon>
        <taxon>Pseudomonadati</taxon>
        <taxon>Pseudomonadota</taxon>
        <taxon>Gammaproteobacteria</taxon>
        <taxon>Lysobacterales</taxon>
        <taxon>Lysobacteraceae</taxon>
        <taxon>Xanthomonas</taxon>
    </lineage>
</organism>
<dbReference type="Pfam" id="PF08450">
    <property type="entry name" value="SGL"/>
    <property type="match status" value="1"/>
</dbReference>